<dbReference type="GO" id="GO:0004493">
    <property type="term" value="F:methylmalonyl-CoA epimerase activity"/>
    <property type="evidence" value="ECO:0007669"/>
    <property type="project" value="TreeGrafter"/>
</dbReference>
<evidence type="ECO:0000259" key="2">
    <source>
        <dbReference type="PROSITE" id="PS51819"/>
    </source>
</evidence>
<dbReference type="GO" id="GO:0046491">
    <property type="term" value="P:L-methylmalonyl-CoA metabolic process"/>
    <property type="evidence" value="ECO:0007669"/>
    <property type="project" value="TreeGrafter"/>
</dbReference>
<gene>
    <name evidence="3" type="ORF">SAMN05444417_0093</name>
</gene>
<dbReference type="PANTHER" id="PTHR43048">
    <property type="entry name" value="METHYLMALONYL-COA EPIMERASE"/>
    <property type="match status" value="1"/>
</dbReference>
<dbReference type="STRING" id="1447782.SAMN05444417_0093"/>
<proteinExistence type="predicted"/>
<accession>A0A1M5ZZ66</accession>
<name>A0A1M5ZZ66_9RHOB</name>
<dbReference type="InterPro" id="IPR037523">
    <property type="entry name" value="VOC_core"/>
</dbReference>
<dbReference type="InterPro" id="IPR051785">
    <property type="entry name" value="MMCE/EMCE_epimerase"/>
</dbReference>
<dbReference type="Pfam" id="PF00903">
    <property type="entry name" value="Glyoxalase"/>
    <property type="match status" value="1"/>
</dbReference>
<dbReference type="SUPFAM" id="SSF54593">
    <property type="entry name" value="Glyoxalase/Bleomycin resistance protein/Dihydroxybiphenyl dioxygenase"/>
    <property type="match status" value="1"/>
</dbReference>
<feature type="domain" description="VOC" evidence="2">
    <location>
        <begin position="3"/>
        <end position="127"/>
    </location>
</feature>
<keyword evidence="4" id="KW-1185">Reference proteome</keyword>
<dbReference type="PROSITE" id="PS51819">
    <property type="entry name" value="VOC"/>
    <property type="match status" value="1"/>
</dbReference>
<evidence type="ECO:0000313" key="4">
    <source>
        <dbReference type="Proteomes" id="UP000184292"/>
    </source>
</evidence>
<dbReference type="OrthoDB" id="7355345at2"/>
<dbReference type="PANTHER" id="PTHR43048:SF3">
    <property type="entry name" value="METHYLMALONYL-COA EPIMERASE, MITOCHONDRIAL"/>
    <property type="match status" value="1"/>
</dbReference>
<dbReference type="CDD" id="cd06587">
    <property type="entry name" value="VOC"/>
    <property type="match status" value="1"/>
</dbReference>
<dbReference type="EMBL" id="FQYO01000001">
    <property type="protein sequence ID" value="SHI29522.1"/>
    <property type="molecule type" value="Genomic_DNA"/>
</dbReference>
<dbReference type="InterPro" id="IPR029068">
    <property type="entry name" value="Glyas_Bleomycin-R_OHBP_Dase"/>
</dbReference>
<protein>
    <recommendedName>
        <fullName evidence="2">VOC domain-containing protein</fullName>
    </recommendedName>
</protein>
<sequence>MARLEHLNVTVADPDAFAAMLGRLFGWRVRWSGGAIHGGRSVHVGGEDTYLAVYAGPEGPGGQTPPADSYRQRGGLNHIGVVVDDLDATEARVKEEGFKTHSHADYEPGRRFYFRESGGIEIEVVSYA</sequence>
<organism evidence="3 4">
    <name type="scientific">Wenxinia saemankumensis</name>
    <dbReference type="NCBI Taxonomy" id="1447782"/>
    <lineage>
        <taxon>Bacteria</taxon>
        <taxon>Pseudomonadati</taxon>
        <taxon>Pseudomonadota</taxon>
        <taxon>Alphaproteobacteria</taxon>
        <taxon>Rhodobacterales</taxon>
        <taxon>Roseobacteraceae</taxon>
        <taxon>Wenxinia</taxon>
    </lineage>
</organism>
<keyword evidence="1" id="KW-0479">Metal-binding</keyword>
<dbReference type="RefSeq" id="WP_073325579.1">
    <property type="nucleotide sequence ID" value="NZ_FQYO01000001.1"/>
</dbReference>
<dbReference type="AlphaFoldDB" id="A0A1M5ZZ66"/>
<evidence type="ECO:0000313" key="3">
    <source>
        <dbReference type="EMBL" id="SHI29522.1"/>
    </source>
</evidence>
<dbReference type="Gene3D" id="3.10.180.10">
    <property type="entry name" value="2,3-Dihydroxybiphenyl 1,2-Dioxygenase, domain 1"/>
    <property type="match status" value="1"/>
</dbReference>
<dbReference type="InterPro" id="IPR004360">
    <property type="entry name" value="Glyas_Fos-R_dOase_dom"/>
</dbReference>
<evidence type="ECO:0000256" key="1">
    <source>
        <dbReference type="ARBA" id="ARBA00022723"/>
    </source>
</evidence>
<reference evidence="3 4" key="1">
    <citation type="submission" date="2016-11" db="EMBL/GenBank/DDBJ databases">
        <authorList>
            <person name="Jaros S."/>
            <person name="Januszkiewicz K."/>
            <person name="Wedrychowicz H."/>
        </authorList>
    </citation>
    <scope>NUCLEOTIDE SEQUENCE [LARGE SCALE GENOMIC DNA]</scope>
    <source>
        <strain evidence="3 4">DSM 100565</strain>
    </source>
</reference>
<dbReference type="Proteomes" id="UP000184292">
    <property type="component" value="Unassembled WGS sequence"/>
</dbReference>
<dbReference type="GO" id="GO:0046872">
    <property type="term" value="F:metal ion binding"/>
    <property type="evidence" value="ECO:0007669"/>
    <property type="project" value="UniProtKB-KW"/>
</dbReference>